<evidence type="ECO:0000313" key="3">
    <source>
        <dbReference type="Proteomes" id="UP000318017"/>
    </source>
</evidence>
<feature type="transmembrane region" description="Helical" evidence="1">
    <location>
        <begin position="12"/>
        <end position="36"/>
    </location>
</feature>
<organism evidence="2 3">
    <name type="scientific">Aureliella helgolandensis</name>
    <dbReference type="NCBI Taxonomy" id="2527968"/>
    <lineage>
        <taxon>Bacteria</taxon>
        <taxon>Pseudomonadati</taxon>
        <taxon>Planctomycetota</taxon>
        <taxon>Planctomycetia</taxon>
        <taxon>Pirellulales</taxon>
        <taxon>Pirellulaceae</taxon>
        <taxon>Aureliella</taxon>
    </lineage>
</organism>
<feature type="transmembrane region" description="Helical" evidence="1">
    <location>
        <begin position="118"/>
        <end position="148"/>
    </location>
</feature>
<dbReference type="EMBL" id="CP036298">
    <property type="protein sequence ID" value="QDV22218.1"/>
    <property type="molecule type" value="Genomic_DNA"/>
</dbReference>
<dbReference type="RefSeq" id="WP_145073433.1">
    <property type="nucleotide sequence ID" value="NZ_CP036298.1"/>
</dbReference>
<evidence type="ECO:0000256" key="1">
    <source>
        <dbReference type="SAM" id="Phobius"/>
    </source>
</evidence>
<evidence type="ECO:0000313" key="2">
    <source>
        <dbReference type="EMBL" id="QDV22218.1"/>
    </source>
</evidence>
<protein>
    <submittedName>
        <fullName evidence="2">Uncharacterized protein</fullName>
    </submittedName>
</protein>
<dbReference type="KEGG" id="ahel:Q31a_05020"/>
<sequence length="158" mass="16678">MTEGPPPVASRSASWSTSGLTIGFIALVAAVISPWIVDSISPPTKTIDAVAVDVAVNIKDQLVAKAKGQEFVAKPKDDKTPSIRRWYPLTTIGIGLLGMCLGVVGFTRHEDTRMSASAVTIGLAAIVFQYFLLLAAAIILILLIGFILNALGIDLPSF</sequence>
<proteinExistence type="predicted"/>
<name>A0A518G0T5_9BACT</name>
<dbReference type="OrthoDB" id="285997at2"/>
<keyword evidence="1" id="KW-1133">Transmembrane helix</keyword>
<keyword evidence="1" id="KW-0812">Transmembrane</keyword>
<feature type="transmembrane region" description="Helical" evidence="1">
    <location>
        <begin position="86"/>
        <end position="106"/>
    </location>
</feature>
<gene>
    <name evidence="2" type="ORF">Q31a_05020</name>
</gene>
<dbReference type="Proteomes" id="UP000318017">
    <property type="component" value="Chromosome"/>
</dbReference>
<accession>A0A518G0T5</accession>
<keyword evidence="1" id="KW-0472">Membrane</keyword>
<dbReference type="AlphaFoldDB" id="A0A518G0T5"/>
<reference evidence="2 3" key="1">
    <citation type="submission" date="2019-02" db="EMBL/GenBank/DDBJ databases">
        <title>Deep-cultivation of Planctomycetes and their phenomic and genomic characterization uncovers novel biology.</title>
        <authorList>
            <person name="Wiegand S."/>
            <person name="Jogler M."/>
            <person name="Boedeker C."/>
            <person name="Pinto D."/>
            <person name="Vollmers J."/>
            <person name="Rivas-Marin E."/>
            <person name="Kohn T."/>
            <person name="Peeters S.H."/>
            <person name="Heuer A."/>
            <person name="Rast P."/>
            <person name="Oberbeckmann S."/>
            <person name="Bunk B."/>
            <person name="Jeske O."/>
            <person name="Meyerdierks A."/>
            <person name="Storesund J.E."/>
            <person name="Kallscheuer N."/>
            <person name="Luecker S."/>
            <person name="Lage O.M."/>
            <person name="Pohl T."/>
            <person name="Merkel B.J."/>
            <person name="Hornburger P."/>
            <person name="Mueller R.-W."/>
            <person name="Bruemmer F."/>
            <person name="Labrenz M."/>
            <person name="Spormann A.M."/>
            <person name="Op den Camp H."/>
            <person name="Overmann J."/>
            <person name="Amann R."/>
            <person name="Jetten M.S.M."/>
            <person name="Mascher T."/>
            <person name="Medema M.H."/>
            <person name="Devos D.P."/>
            <person name="Kaster A.-K."/>
            <person name="Ovreas L."/>
            <person name="Rohde M."/>
            <person name="Galperin M.Y."/>
            <person name="Jogler C."/>
        </authorList>
    </citation>
    <scope>NUCLEOTIDE SEQUENCE [LARGE SCALE GENOMIC DNA]</scope>
    <source>
        <strain evidence="2 3">Q31a</strain>
    </source>
</reference>
<keyword evidence="3" id="KW-1185">Reference proteome</keyword>